<comment type="caution">
    <text evidence="3">The sequence shown here is derived from an EMBL/GenBank/DDBJ whole genome shotgun (WGS) entry which is preliminary data.</text>
</comment>
<feature type="coiled-coil region" evidence="1">
    <location>
        <begin position="785"/>
        <end position="812"/>
    </location>
</feature>
<accession>A0A836YIR5</accession>
<dbReference type="PANTHER" id="PTHR34732:SF3">
    <property type="entry name" value="ROD PROTEIN, PUTATIVE-RELATED"/>
    <property type="match status" value="1"/>
</dbReference>
<dbReference type="InterPro" id="IPR007824">
    <property type="entry name" value="Flagellar_rod"/>
</dbReference>
<evidence type="ECO:0000313" key="4">
    <source>
        <dbReference type="Proteomes" id="UP000674318"/>
    </source>
</evidence>
<feature type="compositionally biased region" description="Polar residues" evidence="2">
    <location>
        <begin position="271"/>
        <end position="296"/>
    </location>
</feature>
<gene>
    <name evidence="3" type="ORF">JKF63_07419</name>
</gene>
<sequence length="1022" mass="112261">MASPNPIGGGSRGALIAGLEDDDVGVPLTLETPTEQSTAHARLTLLENAIRVAISSTVPGSAPAPSRVRAPESKCPTNASAASPNPPPLKSPLAELGTPSDIMETPTGASERLSTLHDNLLRVRNLMQQYEESSQRIIKVHLIPSPETGELILGSVAIPTEDAAKGQKKTNALQNSSNWANANNNGGSSSSSNVPVNGDGKQAAEPQKTTPSLHQRRALASDAALAHFCGLRITPDQLLLPLRPPPADPTGGSATLLAQQGIHARDVDAENSASVNSDGGTSRCTGNSTRKGQAASSASSKVMYGYAASNPKGRQPSCMLPPQHRTNVEAALKSYAEFFYKPPITSSAAAVEVVQSLEGLQQQVAALQRCRLFSYEAQLKAESADSPSKREGVGSCASGTTRTTNGSAVASRTAMDNVQSANPSWQHVHVAAQHMQNSLTALQTRWTRESNYACCGRHSIDLVHGLQSQTQLLIRQLEELLSKPVLEEVGENTREKLRRMKFDVKEMQQAQAEAIASGDMQHSEELYYEQTSLAESMAEPYDELEAKMVEYGETCISAPLKNLLKQRDALTTWLTHTIEENSKKLSEVDQDVNRVKEKRRAVAQARRTQRDNMSTYQHCWKKEWQKNSDQQMDCYRAMEQLEKQLLDLQKAQILLVDDWISRVSQERQREEDAAAFACFADARASSLAETQRNLQAVVDGLREFNRGVDFTCGHTEAFAREVLQGHLSESQLALRKDRLEQFRILYFTLGDLRFKKMRNAEEIQKKVEYYALQQEVAMDVLNPKAKEFSRAKQRWESAKAEAQAQIEALDRRSQLQLEAFRPTENLLRQSGVDFVSPEEELARRMQQRSQKLLEYQQQMEECMGVRQTTTPSNVASASMDVLSRKSATNRFSSADLPTPPPRLQAVESMQPSTRLVDRGNKESTGQLPPIRRINRTYPPPQHADSNNGEDNTALAMTGEASVASTRRMIATSASAATAAPLASLHSTEERIMQDVSKTAMVNQGGRGTTSSAASNKYKSKKR</sequence>
<dbReference type="KEGG" id="phet:94293435"/>
<organism evidence="3 4">
    <name type="scientific">Porcisia hertigi</name>
    <dbReference type="NCBI Taxonomy" id="2761500"/>
    <lineage>
        <taxon>Eukaryota</taxon>
        <taxon>Discoba</taxon>
        <taxon>Euglenozoa</taxon>
        <taxon>Kinetoplastea</taxon>
        <taxon>Metakinetoplastina</taxon>
        <taxon>Trypanosomatida</taxon>
        <taxon>Trypanosomatidae</taxon>
        <taxon>Leishmaniinae</taxon>
        <taxon>Porcisia</taxon>
    </lineage>
</organism>
<dbReference type="PANTHER" id="PTHR34732">
    <property type="entry name" value="69 KDA PARAFLAGELLAR ROD PROTEIN-RELATED"/>
    <property type="match status" value="1"/>
</dbReference>
<dbReference type="Proteomes" id="UP000674318">
    <property type="component" value="Unassembled WGS sequence"/>
</dbReference>
<feature type="compositionally biased region" description="Low complexity" evidence="2">
    <location>
        <begin position="175"/>
        <end position="193"/>
    </location>
</feature>
<feature type="compositionally biased region" description="Polar residues" evidence="2">
    <location>
        <begin position="397"/>
        <end position="409"/>
    </location>
</feature>
<dbReference type="GO" id="GO:0005516">
    <property type="term" value="F:calmodulin binding"/>
    <property type="evidence" value="ECO:0007669"/>
    <property type="project" value="InterPro"/>
</dbReference>
<feature type="region of interest" description="Disordered" evidence="2">
    <location>
        <begin position="57"/>
        <end position="107"/>
    </location>
</feature>
<evidence type="ECO:0000313" key="3">
    <source>
        <dbReference type="EMBL" id="KAG5511456.1"/>
    </source>
</evidence>
<proteinExistence type="predicted"/>
<evidence type="ECO:0000256" key="2">
    <source>
        <dbReference type="SAM" id="MobiDB-lite"/>
    </source>
</evidence>
<feature type="region of interest" description="Disordered" evidence="2">
    <location>
        <begin position="165"/>
        <end position="217"/>
    </location>
</feature>
<dbReference type="RefSeq" id="XP_067759668.1">
    <property type="nucleotide sequence ID" value="XM_067903358.1"/>
</dbReference>
<keyword evidence="4" id="KW-1185">Reference proteome</keyword>
<evidence type="ECO:0008006" key="5">
    <source>
        <dbReference type="Google" id="ProtNLM"/>
    </source>
</evidence>
<feature type="region of interest" description="Disordered" evidence="2">
    <location>
        <begin position="269"/>
        <end position="296"/>
    </location>
</feature>
<dbReference type="GO" id="GO:0031514">
    <property type="term" value="C:motile cilium"/>
    <property type="evidence" value="ECO:0007669"/>
    <property type="project" value="InterPro"/>
</dbReference>
<dbReference type="Pfam" id="PF05149">
    <property type="entry name" value="Flagellar_rod"/>
    <property type="match status" value="1"/>
</dbReference>
<protein>
    <recommendedName>
        <fullName evidence="5">Paraflagellar rod protein</fullName>
    </recommendedName>
</protein>
<feature type="region of interest" description="Disordered" evidence="2">
    <location>
        <begin position="993"/>
        <end position="1022"/>
    </location>
</feature>
<dbReference type="GeneID" id="94293435"/>
<reference evidence="3 4" key="1">
    <citation type="submission" date="2021-02" db="EMBL/GenBank/DDBJ databases">
        <title>Porcisia hertigi Genome sequencing and assembly.</title>
        <authorList>
            <person name="Almutairi H."/>
            <person name="Gatherer D."/>
        </authorList>
    </citation>
    <scope>NUCLEOTIDE SEQUENCE [LARGE SCALE GENOMIC DNA]</scope>
    <source>
        <strain evidence="3 4">C119</strain>
    </source>
</reference>
<dbReference type="AlphaFoldDB" id="A0A836YIR5"/>
<dbReference type="EMBL" id="JAFJZO010000005">
    <property type="protein sequence ID" value="KAG5511456.1"/>
    <property type="molecule type" value="Genomic_DNA"/>
</dbReference>
<dbReference type="OrthoDB" id="265539at2759"/>
<name>A0A836YIR5_9TRYP</name>
<evidence type="ECO:0000256" key="1">
    <source>
        <dbReference type="SAM" id="Coils"/>
    </source>
</evidence>
<dbReference type="InterPro" id="IPR053120">
    <property type="entry name" value="PFR_Component"/>
</dbReference>
<feature type="region of interest" description="Disordered" evidence="2">
    <location>
        <begin position="888"/>
        <end position="952"/>
    </location>
</feature>
<keyword evidence="1" id="KW-0175">Coiled coil</keyword>
<feature type="region of interest" description="Disordered" evidence="2">
    <location>
        <begin position="381"/>
        <end position="409"/>
    </location>
</feature>